<gene>
    <name evidence="1" type="ORF">UFOPK1874_00969</name>
</gene>
<sequence length="151" mass="15643">MCNANDKIEDTLFDDWTTVGNTPSIVIGTSTSNVFEITGNKPTVAAATADTFCNEPGGFNPRDLPLAGKFSAKLSGKKGAKILTLRATDTALNAGRTYKVLTPRGTVLGSAKVKSNGTISITVKGGVANRLSAGTNVRLVWGKKVLATDAA</sequence>
<evidence type="ECO:0000313" key="1">
    <source>
        <dbReference type="EMBL" id="CAB4619913.1"/>
    </source>
</evidence>
<name>A0A6J6I5P3_9ZZZZ</name>
<reference evidence="1" key="1">
    <citation type="submission" date="2020-05" db="EMBL/GenBank/DDBJ databases">
        <authorList>
            <person name="Chiriac C."/>
            <person name="Salcher M."/>
            <person name="Ghai R."/>
            <person name="Kavagutti S V."/>
        </authorList>
    </citation>
    <scope>NUCLEOTIDE SEQUENCE</scope>
</reference>
<protein>
    <submittedName>
        <fullName evidence="1">Unannotated protein</fullName>
    </submittedName>
</protein>
<proteinExistence type="predicted"/>
<organism evidence="1">
    <name type="scientific">freshwater metagenome</name>
    <dbReference type="NCBI Taxonomy" id="449393"/>
    <lineage>
        <taxon>unclassified sequences</taxon>
        <taxon>metagenomes</taxon>
        <taxon>ecological metagenomes</taxon>
    </lineage>
</organism>
<dbReference type="AlphaFoldDB" id="A0A6J6I5P3"/>
<accession>A0A6J6I5P3</accession>
<dbReference type="EMBL" id="CAEZUX010000124">
    <property type="protein sequence ID" value="CAB4619913.1"/>
    <property type="molecule type" value="Genomic_DNA"/>
</dbReference>